<evidence type="ECO:0000313" key="3">
    <source>
        <dbReference type="Proteomes" id="UP000030645"/>
    </source>
</evidence>
<accession>W9RI86</accession>
<protein>
    <submittedName>
        <fullName evidence="2">Uncharacterized protein</fullName>
    </submittedName>
</protein>
<keyword evidence="3" id="KW-1185">Reference proteome</keyword>
<proteinExistence type="predicted"/>
<reference evidence="3" key="1">
    <citation type="submission" date="2013-01" db="EMBL/GenBank/DDBJ databases">
        <title>Draft Genome Sequence of a Mulberry Tree, Morus notabilis C.K. Schneid.</title>
        <authorList>
            <person name="He N."/>
            <person name="Zhao S."/>
        </authorList>
    </citation>
    <scope>NUCLEOTIDE SEQUENCE</scope>
</reference>
<organism evidence="2 3">
    <name type="scientific">Morus notabilis</name>
    <dbReference type="NCBI Taxonomy" id="981085"/>
    <lineage>
        <taxon>Eukaryota</taxon>
        <taxon>Viridiplantae</taxon>
        <taxon>Streptophyta</taxon>
        <taxon>Embryophyta</taxon>
        <taxon>Tracheophyta</taxon>
        <taxon>Spermatophyta</taxon>
        <taxon>Magnoliopsida</taxon>
        <taxon>eudicotyledons</taxon>
        <taxon>Gunneridae</taxon>
        <taxon>Pentapetalae</taxon>
        <taxon>rosids</taxon>
        <taxon>fabids</taxon>
        <taxon>Rosales</taxon>
        <taxon>Moraceae</taxon>
        <taxon>Moreae</taxon>
        <taxon>Morus</taxon>
    </lineage>
</organism>
<evidence type="ECO:0000313" key="2">
    <source>
        <dbReference type="EMBL" id="EXB75215.1"/>
    </source>
</evidence>
<sequence>MKTEADQEKRMNRRFGGRKSLVLFGSVTDTAWTTFMEGGLRRTVGHDNSPKKKAVERRGETPAALQGKTTTRRMRDQRRGRGWQRGAEATGRR</sequence>
<gene>
    <name evidence="2" type="ORF">L484_025997</name>
</gene>
<dbReference type="Proteomes" id="UP000030645">
    <property type="component" value="Unassembled WGS sequence"/>
</dbReference>
<dbReference type="EMBL" id="KE344673">
    <property type="protein sequence ID" value="EXB75215.1"/>
    <property type="molecule type" value="Genomic_DNA"/>
</dbReference>
<evidence type="ECO:0000256" key="1">
    <source>
        <dbReference type="SAM" id="MobiDB-lite"/>
    </source>
</evidence>
<name>W9RI86_9ROSA</name>
<dbReference type="AlphaFoldDB" id="W9RI86"/>
<feature type="region of interest" description="Disordered" evidence="1">
    <location>
        <begin position="43"/>
        <end position="93"/>
    </location>
</feature>